<dbReference type="SUPFAM" id="SSF46894">
    <property type="entry name" value="C-terminal effector domain of the bipartite response regulators"/>
    <property type="match status" value="1"/>
</dbReference>
<keyword evidence="4" id="KW-0238">DNA-binding</keyword>
<dbReference type="InterPro" id="IPR016032">
    <property type="entry name" value="Sig_transdc_resp-reg_C-effctor"/>
</dbReference>
<dbReference type="PANTHER" id="PTHR48111:SF1">
    <property type="entry name" value="TWO-COMPONENT RESPONSE REGULATOR ORR33"/>
    <property type="match status" value="1"/>
</dbReference>
<dbReference type="Pfam" id="PF00072">
    <property type="entry name" value="Response_reg"/>
    <property type="match status" value="1"/>
</dbReference>
<keyword evidence="2" id="KW-0902">Two-component regulatory system</keyword>
<evidence type="ECO:0000313" key="10">
    <source>
        <dbReference type="Proteomes" id="UP000229757"/>
    </source>
</evidence>
<dbReference type="GO" id="GO:0000156">
    <property type="term" value="F:phosphorelay response regulator activity"/>
    <property type="evidence" value="ECO:0007669"/>
    <property type="project" value="TreeGrafter"/>
</dbReference>
<gene>
    <name evidence="9" type="ORF">REIFOR_00736</name>
</gene>
<name>A0A2K8KRG7_9GAMM</name>
<evidence type="ECO:0000256" key="3">
    <source>
        <dbReference type="ARBA" id="ARBA00023015"/>
    </source>
</evidence>
<reference evidence="9 10" key="1">
    <citation type="journal article" date="2017" name="Environ. Microbiol.">
        <title>Genomic and physiological analyses of 'Reinekea forsetii' reveal a versatile opportunistic lifestyle during spring algae blooms.</title>
        <authorList>
            <person name="Avci B."/>
            <person name="Hahnke R.L."/>
            <person name="Chafee M."/>
            <person name="Fischer T."/>
            <person name="Gruber-Vodicka H."/>
            <person name="Tegetmeyer H.E."/>
            <person name="Harder J."/>
            <person name="Fuchs B.M."/>
            <person name="Amann R.I."/>
            <person name="Teeling H."/>
        </authorList>
    </citation>
    <scope>NUCLEOTIDE SEQUENCE [LARGE SCALE GENOMIC DNA]</scope>
    <source>
        <strain evidence="9 10">Hel1_31_D35</strain>
    </source>
</reference>
<dbReference type="KEGG" id="rfo:REIFOR_00736"/>
<dbReference type="Proteomes" id="UP000229757">
    <property type="component" value="Chromosome"/>
</dbReference>
<dbReference type="InterPro" id="IPR000792">
    <property type="entry name" value="Tscrpt_reg_LuxR_C"/>
</dbReference>
<dbReference type="Pfam" id="PF00196">
    <property type="entry name" value="GerE"/>
    <property type="match status" value="1"/>
</dbReference>
<accession>A0A2K8KRG7</accession>
<protein>
    <submittedName>
        <fullName evidence="9">Two-component system response regulator, LuxR family</fullName>
    </submittedName>
</protein>
<keyword evidence="3" id="KW-0805">Transcription regulation</keyword>
<organism evidence="9 10">
    <name type="scientific">Reinekea forsetii</name>
    <dbReference type="NCBI Taxonomy" id="1336806"/>
    <lineage>
        <taxon>Bacteria</taxon>
        <taxon>Pseudomonadati</taxon>
        <taxon>Pseudomonadota</taxon>
        <taxon>Gammaproteobacteria</taxon>
        <taxon>Oceanospirillales</taxon>
        <taxon>Saccharospirillaceae</taxon>
        <taxon>Reinekea</taxon>
    </lineage>
</organism>
<evidence type="ECO:0000256" key="4">
    <source>
        <dbReference type="ARBA" id="ARBA00023125"/>
    </source>
</evidence>
<dbReference type="CDD" id="cd19920">
    <property type="entry name" value="REC_PA4781-like"/>
    <property type="match status" value="1"/>
</dbReference>
<dbReference type="GO" id="GO:0006355">
    <property type="term" value="P:regulation of DNA-templated transcription"/>
    <property type="evidence" value="ECO:0007669"/>
    <property type="project" value="InterPro"/>
</dbReference>
<dbReference type="AlphaFoldDB" id="A0A2K8KRG7"/>
<evidence type="ECO:0000256" key="1">
    <source>
        <dbReference type="ARBA" id="ARBA00022553"/>
    </source>
</evidence>
<feature type="domain" description="HTH luxR-type" evidence="7">
    <location>
        <begin position="233"/>
        <end position="298"/>
    </location>
</feature>
<dbReference type="PROSITE" id="PS50043">
    <property type="entry name" value="HTH_LUXR_2"/>
    <property type="match status" value="1"/>
</dbReference>
<dbReference type="PRINTS" id="PR00038">
    <property type="entry name" value="HTHLUXR"/>
</dbReference>
<evidence type="ECO:0000256" key="5">
    <source>
        <dbReference type="ARBA" id="ARBA00023163"/>
    </source>
</evidence>
<dbReference type="GO" id="GO:0032993">
    <property type="term" value="C:protein-DNA complex"/>
    <property type="evidence" value="ECO:0007669"/>
    <property type="project" value="TreeGrafter"/>
</dbReference>
<dbReference type="OrthoDB" id="8874570at2"/>
<feature type="domain" description="Response regulatory" evidence="8">
    <location>
        <begin position="9"/>
        <end position="125"/>
    </location>
</feature>
<sequence>MNGNLRGTLVLAVDDSPDALAMVHDALESSGMDVLVALEGKQALAIAERMKPDMILLDALMPVMDGFETCRQLKSNALLADIPVIFMTGLGDSEDVVRGLEAGGVDYLTKPINPAVLVARIRVHLTNARLTRSAYGALDTAGQNLLSVNDRGEQNWATPQAYTLLAKAHLAAPEHYALVADQIRIWLRHQPAVGQTLVLAELDYPLTIRMISTQDGECIVRLIDGQRATGPALLKQQLELTERESEVIFWIAQGKTNREVAEILSMSPRTVNKHLEQIFSKLQVDNRTSAAALALKALAQAEALI</sequence>
<dbReference type="Gene3D" id="1.10.10.10">
    <property type="entry name" value="Winged helix-like DNA-binding domain superfamily/Winged helix DNA-binding domain"/>
    <property type="match status" value="1"/>
</dbReference>
<keyword evidence="10" id="KW-1185">Reference proteome</keyword>
<dbReference type="SMART" id="SM00421">
    <property type="entry name" value="HTH_LUXR"/>
    <property type="match status" value="1"/>
</dbReference>
<evidence type="ECO:0000256" key="2">
    <source>
        <dbReference type="ARBA" id="ARBA00023012"/>
    </source>
</evidence>
<dbReference type="InterPro" id="IPR011006">
    <property type="entry name" value="CheY-like_superfamily"/>
</dbReference>
<dbReference type="PANTHER" id="PTHR48111">
    <property type="entry name" value="REGULATOR OF RPOS"/>
    <property type="match status" value="1"/>
</dbReference>
<dbReference type="GO" id="GO:0000976">
    <property type="term" value="F:transcription cis-regulatory region binding"/>
    <property type="evidence" value="ECO:0007669"/>
    <property type="project" value="TreeGrafter"/>
</dbReference>
<dbReference type="SUPFAM" id="SSF52172">
    <property type="entry name" value="CheY-like"/>
    <property type="match status" value="1"/>
</dbReference>
<dbReference type="InterPro" id="IPR001789">
    <property type="entry name" value="Sig_transdc_resp-reg_receiver"/>
</dbReference>
<keyword evidence="5" id="KW-0804">Transcription</keyword>
<dbReference type="RefSeq" id="WP_100256282.1">
    <property type="nucleotide sequence ID" value="NZ_CP011797.1"/>
</dbReference>
<dbReference type="CDD" id="cd06170">
    <property type="entry name" value="LuxR_C_like"/>
    <property type="match status" value="1"/>
</dbReference>
<evidence type="ECO:0000256" key="6">
    <source>
        <dbReference type="PROSITE-ProRule" id="PRU00169"/>
    </source>
</evidence>
<dbReference type="SMART" id="SM00448">
    <property type="entry name" value="REC"/>
    <property type="match status" value="1"/>
</dbReference>
<evidence type="ECO:0000313" key="9">
    <source>
        <dbReference type="EMBL" id="ATX75904.1"/>
    </source>
</evidence>
<dbReference type="Gene3D" id="3.40.50.2300">
    <property type="match status" value="1"/>
</dbReference>
<dbReference type="InterPro" id="IPR036388">
    <property type="entry name" value="WH-like_DNA-bd_sf"/>
</dbReference>
<dbReference type="GO" id="GO:0005829">
    <property type="term" value="C:cytosol"/>
    <property type="evidence" value="ECO:0007669"/>
    <property type="project" value="TreeGrafter"/>
</dbReference>
<keyword evidence="1 6" id="KW-0597">Phosphoprotein</keyword>
<evidence type="ECO:0000259" key="7">
    <source>
        <dbReference type="PROSITE" id="PS50043"/>
    </source>
</evidence>
<dbReference type="EMBL" id="CP011797">
    <property type="protein sequence ID" value="ATX75904.1"/>
    <property type="molecule type" value="Genomic_DNA"/>
</dbReference>
<feature type="modified residue" description="4-aspartylphosphate" evidence="6">
    <location>
        <position position="58"/>
    </location>
</feature>
<proteinExistence type="predicted"/>
<evidence type="ECO:0000259" key="8">
    <source>
        <dbReference type="PROSITE" id="PS50110"/>
    </source>
</evidence>
<dbReference type="InterPro" id="IPR039420">
    <property type="entry name" value="WalR-like"/>
</dbReference>
<dbReference type="PROSITE" id="PS50110">
    <property type="entry name" value="RESPONSE_REGULATORY"/>
    <property type="match status" value="1"/>
</dbReference>